<dbReference type="InterPro" id="IPR000914">
    <property type="entry name" value="SBP_5_dom"/>
</dbReference>
<dbReference type="SUPFAM" id="SSF53850">
    <property type="entry name" value="Periplasmic binding protein-like II"/>
    <property type="match status" value="1"/>
</dbReference>
<reference evidence="7" key="2">
    <citation type="journal article" date="2021" name="PeerJ">
        <title>Extensive microbial diversity within the chicken gut microbiome revealed by metagenomics and culture.</title>
        <authorList>
            <person name="Gilroy R."/>
            <person name="Ravi A."/>
            <person name="Getino M."/>
            <person name="Pursley I."/>
            <person name="Horton D.L."/>
            <person name="Alikhan N.F."/>
            <person name="Baker D."/>
            <person name="Gharbi K."/>
            <person name="Hall N."/>
            <person name="Watson M."/>
            <person name="Adriaenssens E.M."/>
            <person name="Foster-Nyarko E."/>
            <person name="Jarju S."/>
            <person name="Secka A."/>
            <person name="Antonio M."/>
            <person name="Oren A."/>
            <person name="Chaudhuri R.R."/>
            <person name="La Ragione R."/>
            <person name="Hildebrand F."/>
            <person name="Pallen M.J."/>
        </authorList>
    </citation>
    <scope>NUCLEOTIDE SEQUENCE</scope>
    <source>
        <strain evidence="7">ChiSjej2B20-13462</strain>
    </source>
</reference>
<evidence type="ECO:0000256" key="4">
    <source>
        <dbReference type="SAM" id="MobiDB-lite"/>
    </source>
</evidence>
<evidence type="ECO:0000256" key="5">
    <source>
        <dbReference type="SAM" id="SignalP"/>
    </source>
</evidence>
<dbReference type="GO" id="GO:1904680">
    <property type="term" value="F:peptide transmembrane transporter activity"/>
    <property type="evidence" value="ECO:0007669"/>
    <property type="project" value="TreeGrafter"/>
</dbReference>
<dbReference type="PANTHER" id="PTHR30290:SF9">
    <property type="entry name" value="OLIGOPEPTIDE-BINDING PROTEIN APPA"/>
    <property type="match status" value="1"/>
</dbReference>
<keyword evidence="3 5" id="KW-0732">Signal</keyword>
<protein>
    <submittedName>
        <fullName evidence="7">ABC transporter substrate-binding protein</fullName>
    </submittedName>
</protein>
<keyword evidence="2" id="KW-0813">Transport</keyword>
<accession>A0A9D0Z6P8</accession>
<feature type="chain" id="PRO_5038701363" evidence="5">
    <location>
        <begin position="25"/>
        <end position="574"/>
    </location>
</feature>
<dbReference type="Gene3D" id="3.40.190.10">
    <property type="entry name" value="Periplasmic binding protein-like II"/>
    <property type="match status" value="1"/>
</dbReference>
<organism evidence="7 8">
    <name type="scientific">Candidatus Avoscillospira stercorigallinarum</name>
    <dbReference type="NCBI Taxonomy" id="2840708"/>
    <lineage>
        <taxon>Bacteria</taxon>
        <taxon>Bacillati</taxon>
        <taxon>Bacillota</taxon>
        <taxon>Clostridia</taxon>
        <taxon>Eubacteriales</taxon>
        <taxon>Oscillospiraceae</taxon>
        <taxon>Oscillospiraceae incertae sedis</taxon>
        <taxon>Candidatus Avoscillospira</taxon>
    </lineage>
</organism>
<evidence type="ECO:0000313" key="7">
    <source>
        <dbReference type="EMBL" id="HIQ69601.1"/>
    </source>
</evidence>
<evidence type="ECO:0000256" key="2">
    <source>
        <dbReference type="ARBA" id="ARBA00022448"/>
    </source>
</evidence>
<dbReference type="PROSITE" id="PS51257">
    <property type="entry name" value="PROKAR_LIPOPROTEIN"/>
    <property type="match status" value="1"/>
</dbReference>
<feature type="region of interest" description="Disordered" evidence="4">
    <location>
        <begin position="205"/>
        <end position="240"/>
    </location>
</feature>
<evidence type="ECO:0000259" key="6">
    <source>
        <dbReference type="Pfam" id="PF00496"/>
    </source>
</evidence>
<feature type="domain" description="Solute-binding protein family 5" evidence="6">
    <location>
        <begin position="112"/>
        <end position="472"/>
    </location>
</feature>
<dbReference type="InterPro" id="IPR039424">
    <property type="entry name" value="SBP_5"/>
</dbReference>
<dbReference type="CDD" id="cd00995">
    <property type="entry name" value="PBP2_NikA_DppA_OppA_like"/>
    <property type="match status" value="1"/>
</dbReference>
<dbReference type="AlphaFoldDB" id="A0A9D0Z6P8"/>
<comment type="caution">
    <text evidence="7">The sequence shown here is derived from an EMBL/GenBank/DDBJ whole genome shotgun (WGS) entry which is preliminary data.</text>
</comment>
<dbReference type="PANTHER" id="PTHR30290">
    <property type="entry name" value="PERIPLASMIC BINDING COMPONENT OF ABC TRANSPORTER"/>
    <property type="match status" value="1"/>
</dbReference>
<comment type="similarity">
    <text evidence="1">Belongs to the bacterial solute-binding protein 5 family.</text>
</comment>
<dbReference type="EMBL" id="DVFN01000068">
    <property type="protein sequence ID" value="HIQ69601.1"/>
    <property type="molecule type" value="Genomic_DNA"/>
</dbReference>
<evidence type="ECO:0000313" key="8">
    <source>
        <dbReference type="Proteomes" id="UP000886874"/>
    </source>
</evidence>
<name>A0A9D0Z6P8_9FIRM</name>
<reference evidence="7" key="1">
    <citation type="submission" date="2020-10" db="EMBL/GenBank/DDBJ databases">
        <authorList>
            <person name="Gilroy R."/>
        </authorList>
    </citation>
    <scope>NUCLEOTIDE SEQUENCE</scope>
    <source>
        <strain evidence="7">ChiSjej2B20-13462</strain>
    </source>
</reference>
<evidence type="ECO:0000256" key="3">
    <source>
        <dbReference type="ARBA" id="ARBA00022729"/>
    </source>
</evidence>
<feature type="region of interest" description="Disordered" evidence="4">
    <location>
        <begin position="34"/>
        <end position="59"/>
    </location>
</feature>
<dbReference type="Gene3D" id="3.10.105.10">
    <property type="entry name" value="Dipeptide-binding Protein, Domain 3"/>
    <property type="match status" value="1"/>
</dbReference>
<dbReference type="Pfam" id="PF00496">
    <property type="entry name" value="SBP_bac_5"/>
    <property type="match status" value="1"/>
</dbReference>
<sequence>MTRRFSSLLALVLALTLLTGCSMEQFTAFLTGSEPAETQEDQEASDAPVETPADEMASETVLTEAEAPEVLRLPYQSAYGLNPFVSESFANRAVMSLVYEPLFQVNGSYVAEPVLAESAAVSEDGKTTTITLRSGVVFHSGAAMTAQDVVYSYTQARDSYYYDSRFVHFSSVTAPDDMTVVITTDTAMESVALLLDFPIVRSGTADVPQTESNQTEDADAAGTEPASTVTGKDLIPDGTGPFDFQAPSTLTRFDRWWGGDTLALPYDEAEVVLCDTATDIRDHFEYGSVNLVYTDPNASAYATFHNETDYELWSCPTTVMQYLGFNLNSDLYSNAALRAALTYGIDREALVSQALGGFATAVSLPAVPGSAYYDAGLAAGFDYDPAQFQAQLDKAQIQDYNDDGKLDIYFEGYAIPVGGKLIVNAGSSQRVEAANLIADSLNELGFSITVEAMDSSDFREALRYGNYDLYYGEVRLSPNFDLGCFFREHSLGSYGGMTNSTMLTLCAAMLENSGNAYDLHKRVLEQGYLCPLLFKTYALYTARGATDGLSPAVDWPLGQLSRTSTPEQTDTPVE</sequence>
<feature type="signal peptide" evidence="5">
    <location>
        <begin position="1"/>
        <end position="24"/>
    </location>
</feature>
<dbReference type="GO" id="GO:0015833">
    <property type="term" value="P:peptide transport"/>
    <property type="evidence" value="ECO:0007669"/>
    <property type="project" value="TreeGrafter"/>
</dbReference>
<evidence type="ECO:0000256" key="1">
    <source>
        <dbReference type="ARBA" id="ARBA00005695"/>
    </source>
</evidence>
<proteinExistence type="inferred from homology"/>
<gene>
    <name evidence="7" type="ORF">IAA67_04635</name>
</gene>
<dbReference type="Proteomes" id="UP000886874">
    <property type="component" value="Unassembled WGS sequence"/>
</dbReference>